<protein>
    <submittedName>
        <fullName evidence="1">Uncharacterized protein</fullName>
    </submittedName>
</protein>
<sequence>MIKILLLLIGYPYQYVDSFVWKSNKMYRSLVLNRILKQQKEIGFNKEELENKYGPANKIYSSGACSYDVPKL</sequence>
<reference evidence="1 2" key="1">
    <citation type="submission" date="2019-09" db="EMBL/GenBank/DDBJ databases">
        <title>Genome sequence and assembly of Flavobacterium sp.</title>
        <authorList>
            <person name="Chhetri G."/>
        </authorList>
    </citation>
    <scope>NUCLEOTIDE SEQUENCE [LARGE SCALE GENOMIC DNA]</scope>
    <source>
        <strain evidence="1 2">SNL9</strain>
    </source>
</reference>
<gene>
    <name evidence="1" type="ORF">F0460_08575</name>
</gene>
<comment type="caution">
    <text evidence="1">The sequence shown here is derived from an EMBL/GenBank/DDBJ whole genome shotgun (WGS) entry which is preliminary data.</text>
</comment>
<proteinExistence type="predicted"/>
<organism evidence="1 2">
    <name type="scientific">Paenimyroides baculatum</name>
    <dbReference type="NCBI Taxonomy" id="2608000"/>
    <lineage>
        <taxon>Bacteria</taxon>
        <taxon>Pseudomonadati</taxon>
        <taxon>Bacteroidota</taxon>
        <taxon>Flavobacteriia</taxon>
        <taxon>Flavobacteriales</taxon>
        <taxon>Flavobacteriaceae</taxon>
        <taxon>Paenimyroides</taxon>
    </lineage>
</organism>
<dbReference type="Proteomes" id="UP000325141">
    <property type="component" value="Unassembled WGS sequence"/>
</dbReference>
<dbReference type="RefSeq" id="WP_150012244.1">
    <property type="nucleotide sequence ID" value="NZ_VWSG01000005.1"/>
</dbReference>
<name>A0A5M6CQE8_9FLAO</name>
<dbReference type="AlphaFoldDB" id="A0A5M6CQE8"/>
<evidence type="ECO:0000313" key="1">
    <source>
        <dbReference type="EMBL" id="KAA5535359.1"/>
    </source>
</evidence>
<dbReference type="EMBL" id="VWSG01000005">
    <property type="protein sequence ID" value="KAA5535359.1"/>
    <property type="molecule type" value="Genomic_DNA"/>
</dbReference>
<accession>A0A5M6CQE8</accession>
<evidence type="ECO:0000313" key="2">
    <source>
        <dbReference type="Proteomes" id="UP000325141"/>
    </source>
</evidence>
<keyword evidence="2" id="KW-1185">Reference proteome</keyword>